<name>A0ABT7DSS0_9NEIS</name>
<organism evidence="3 4">
    <name type="scientific">Parachitinimonas caeni</name>
    <dbReference type="NCBI Taxonomy" id="3031301"/>
    <lineage>
        <taxon>Bacteria</taxon>
        <taxon>Pseudomonadati</taxon>
        <taxon>Pseudomonadota</taxon>
        <taxon>Betaproteobacteria</taxon>
        <taxon>Neisseriales</taxon>
        <taxon>Chitinibacteraceae</taxon>
        <taxon>Parachitinimonas</taxon>
    </lineage>
</organism>
<comment type="caution">
    <text evidence="3">The sequence shown here is derived from an EMBL/GenBank/DDBJ whole genome shotgun (WGS) entry which is preliminary data.</text>
</comment>
<evidence type="ECO:0000256" key="1">
    <source>
        <dbReference type="ARBA" id="ARBA00022729"/>
    </source>
</evidence>
<gene>
    <name evidence="3" type="ORF">PZA18_03530</name>
</gene>
<proteinExistence type="predicted"/>
<feature type="chain" id="PRO_5047295654" evidence="2">
    <location>
        <begin position="23"/>
        <end position="351"/>
    </location>
</feature>
<evidence type="ECO:0000256" key="2">
    <source>
        <dbReference type="SAM" id="SignalP"/>
    </source>
</evidence>
<protein>
    <submittedName>
        <fullName evidence="3">TRAP transporter substrate-binding protein</fullName>
    </submittedName>
</protein>
<dbReference type="Proteomes" id="UP001172778">
    <property type="component" value="Unassembled WGS sequence"/>
</dbReference>
<dbReference type="RefSeq" id="WP_284099410.1">
    <property type="nucleotide sequence ID" value="NZ_JARRAF010000003.1"/>
</dbReference>
<dbReference type="NCBIfam" id="NF037995">
    <property type="entry name" value="TRAP_S1"/>
    <property type="match status" value="1"/>
</dbReference>
<dbReference type="PANTHER" id="PTHR33376:SF4">
    <property type="entry name" value="SIALIC ACID-BINDING PERIPLASMIC PROTEIN SIAP"/>
    <property type="match status" value="1"/>
</dbReference>
<accession>A0ABT7DSS0</accession>
<dbReference type="Gene3D" id="3.40.190.170">
    <property type="entry name" value="Bacterial extracellular solute-binding protein, family 7"/>
    <property type="match status" value="1"/>
</dbReference>
<sequence length="351" mass="38195">MPTKLFIPFALGLALLSSQAPAAESPPSATMLKVFGSWDMLSQYKDFEKPFWTEAVPKLSEGRLGVELTPFNQAGLKGSEMIRLMRLGMADFGTTVLSYVSAEDPIVEGVDLGGLAPDIATARKVADTGLPALSRHFEKKYGIRVLALWPYPAQMLLCKGPISGLESLKGRKIRVSLRTTSDLIESFGAVTLSVPFDETYAKIKDGSVDCLVTGTLPAYTAKFYEVTTHLYNLPLGWSMMLLGVNSSSWDKLESKDQTALREGIRKLSDDLWHAAESQTALGIACNSGSDRCALDTKGSMTIVEASDSDRSKVKHLLKQAVVKRWFERCGSECSKEWSKTVGKVIGLGATP</sequence>
<keyword evidence="1 2" id="KW-0732">Signal</keyword>
<evidence type="ECO:0000313" key="3">
    <source>
        <dbReference type="EMBL" id="MDK2123121.1"/>
    </source>
</evidence>
<feature type="signal peptide" evidence="2">
    <location>
        <begin position="1"/>
        <end position="22"/>
    </location>
</feature>
<dbReference type="EMBL" id="JARRAF010000003">
    <property type="protein sequence ID" value="MDK2123121.1"/>
    <property type="molecule type" value="Genomic_DNA"/>
</dbReference>
<dbReference type="Pfam" id="PF03480">
    <property type="entry name" value="DctP"/>
    <property type="match status" value="1"/>
</dbReference>
<dbReference type="CDD" id="cd13602">
    <property type="entry name" value="PBP2_TRAP_BpDctp6_7"/>
    <property type="match status" value="1"/>
</dbReference>
<evidence type="ECO:0000313" key="4">
    <source>
        <dbReference type="Proteomes" id="UP001172778"/>
    </source>
</evidence>
<dbReference type="InterPro" id="IPR018389">
    <property type="entry name" value="DctP_fam"/>
</dbReference>
<dbReference type="PANTHER" id="PTHR33376">
    <property type="match status" value="1"/>
</dbReference>
<keyword evidence="4" id="KW-1185">Reference proteome</keyword>
<dbReference type="InterPro" id="IPR038404">
    <property type="entry name" value="TRAP_DctP_sf"/>
</dbReference>
<reference evidence="3" key="1">
    <citation type="submission" date="2023-03" db="EMBL/GenBank/DDBJ databases">
        <title>Chitinimonas shenzhenensis gen. nov., sp. nov., a novel member of family Burkholderiaceae isolated from activated sludge collected in Shen Zhen, China.</title>
        <authorList>
            <person name="Wang X."/>
        </authorList>
    </citation>
    <scope>NUCLEOTIDE SEQUENCE</scope>
    <source>
        <strain evidence="3">DQS-5</strain>
    </source>
</reference>